<sequence>MKSATLEEIYRSANAKTVATWAEKPGIGKVKEENYYDPVKLALATGIQPPLSAAVSRLITALQQCIQHDPLADLLPARGFHLTFLPLTLPLYKEHEPLPEKVAQLAAIWSDYEAKKLVIRHLRLVALPDQLLLAGIPESPAADLRQTFCEQVMQSDWKAELLMRHAGRALPAPFWHSTILRYHADFLPDSLRRYFLEHQDRDYGEVSGELILASVNYNWTTCHPLSR</sequence>
<dbReference type="Proteomes" id="UP000317747">
    <property type="component" value="Unassembled WGS sequence"/>
</dbReference>
<gene>
    <name evidence="1" type="ORF">FJW01_04850</name>
</gene>
<reference evidence="1 2" key="1">
    <citation type="submission" date="2019-06" db="EMBL/GenBank/DDBJ databases">
        <title>Taxogenomics and systematics of the genus Pantoea.</title>
        <authorList>
            <person name="Tambong J.T."/>
        </authorList>
    </citation>
    <scope>NUCLEOTIDE SEQUENCE [LARGE SCALE GENOMIC DNA]</scope>
    <source>
        <strain evidence="1 2">LMG 24200</strain>
    </source>
</reference>
<protein>
    <recommendedName>
        <fullName evidence="3">DUF1868 domain-containing protein</fullName>
    </recommendedName>
</protein>
<proteinExistence type="predicted"/>
<keyword evidence="2" id="KW-1185">Reference proteome</keyword>
<dbReference type="OrthoDB" id="6504253at2"/>
<evidence type="ECO:0000313" key="1">
    <source>
        <dbReference type="EMBL" id="TPV45592.1"/>
    </source>
</evidence>
<dbReference type="EMBL" id="VHJA01000037">
    <property type="protein sequence ID" value="TPV45592.1"/>
    <property type="molecule type" value="Genomic_DNA"/>
</dbReference>
<dbReference type="RefSeq" id="WP_128087021.1">
    <property type="nucleotide sequence ID" value="NZ_CP071407.1"/>
</dbReference>
<name>A0A506QHJ1_9GAMM</name>
<comment type="caution">
    <text evidence="1">The sequence shown here is derived from an EMBL/GenBank/DDBJ whole genome shotgun (WGS) entry which is preliminary data.</text>
</comment>
<dbReference type="AlphaFoldDB" id="A0A506QHJ1"/>
<accession>A0A506QHJ1</accession>
<evidence type="ECO:0000313" key="2">
    <source>
        <dbReference type="Proteomes" id="UP000317747"/>
    </source>
</evidence>
<evidence type="ECO:0008006" key="3">
    <source>
        <dbReference type="Google" id="ProtNLM"/>
    </source>
</evidence>
<organism evidence="1 2">
    <name type="scientific">Pantoea deleyi</name>
    <dbReference type="NCBI Taxonomy" id="470932"/>
    <lineage>
        <taxon>Bacteria</taxon>
        <taxon>Pseudomonadati</taxon>
        <taxon>Pseudomonadota</taxon>
        <taxon>Gammaproteobacteria</taxon>
        <taxon>Enterobacterales</taxon>
        <taxon>Erwiniaceae</taxon>
        <taxon>Pantoea</taxon>
    </lineage>
</organism>